<dbReference type="AlphaFoldDB" id="A0AAV1LAN2"/>
<dbReference type="EMBL" id="CAVLGL010000086">
    <property type="protein sequence ID" value="CAK1590971.1"/>
    <property type="molecule type" value="Genomic_DNA"/>
</dbReference>
<accession>A0AAV1LAN2</accession>
<dbReference type="GO" id="GO:0003676">
    <property type="term" value="F:nucleic acid binding"/>
    <property type="evidence" value="ECO:0007669"/>
    <property type="project" value="InterPro"/>
</dbReference>
<organism evidence="2 3">
    <name type="scientific">Parnassius mnemosyne</name>
    <name type="common">clouded apollo</name>
    <dbReference type="NCBI Taxonomy" id="213953"/>
    <lineage>
        <taxon>Eukaryota</taxon>
        <taxon>Metazoa</taxon>
        <taxon>Ecdysozoa</taxon>
        <taxon>Arthropoda</taxon>
        <taxon>Hexapoda</taxon>
        <taxon>Insecta</taxon>
        <taxon>Pterygota</taxon>
        <taxon>Neoptera</taxon>
        <taxon>Endopterygota</taxon>
        <taxon>Lepidoptera</taxon>
        <taxon>Glossata</taxon>
        <taxon>Ditrysia</taxon>
        <taxon>Papilionoidea</taxon>
        <taxon>Papilionidae</taxon>
        <taxon>Parnassiinae</taxon>
        <taxon>Parnassini</taxon>
        <taxon>Parnassius</taxon>
        <taxon>Driopa</taxon>
    </lineage>
</organism>
<keyword evidence="3" id="KW-1185">Reference proteome</keyword>
<dbReference type="PANTHER" id="PTHR33939">
    <property type="entry name" value="PROTEIN CBG22215"/>
    <property type="match status" value="1"/>
</dbReference>
<evidence type="ECO:0000313" key="3">
    <source>
        <dbReference type="Proteomes" id="UP001314205"/>
    </source>
</evidence>
<feature type="domain" description="Tc1-like transposase DDE" evidence="1">
    <location>
        <begin position="178"/>
        <end position="370"/>
    </location>
</feature>
<name>A0AAV1LAN2_9NEOP</name>
<dbReference type="InterPro" id="IPR038717">
    <property type="entry name" value="Tc1-like_DDE_dom"/>
</dbReference>
<evidence type="ECO:0000259" key="1">
    <source>
        <dbReference type="Pfam" id="PF13358"/>
    </source>
</evidence>
<dbReference type="PANTHER" id="PTHR33939:SF1">
    <property type="entry name" value="DUF4371 DOMAIN-CONTAINING PROTEIN"/>
    <property type="match status" value="1"/>
</dbReference>
<gene>
    <name evidence="2" type="ORF">PARMNEM_LOCUS11268</name>
</gene>
<comment type="caution">
    <text evidence="2">The sequence shown here is derived from an EMBL/GenBank/DDBJ whole genome shotgun (WGS) entry which is preliminary data.</text>
</comment>
<sequence>MPKRGKTLNSQCRELVLKLQDYFERESQNGGPPLISVTQVKDRVSQALGIGAKTLYNINKEKFGASGSEDNVLRPPKKKRRQKPVTGVDVFDADAIRNHIYGYYTRNEFPTRRLLLVSLKEAGLFKGGKTALSKLLHEIGFEYKKTNKRKILMERFDLIIKRSEFLREARKIESWDNVVFVDETWLNVNHTVSRSWTDETKASTSKVPMGKGSRLIICHAGSAGSGFFENGLLAFASKSTSDYQEEMDTDTFTNWFENQLLPSLPEPSIIIMDNASYHSKQVNKAPTQADKKADLVAWLHQNGIETTAKMLKSDLVKLVRENKTSRVRYEVDEIALAHGHRVLRIPPYHCQYNAIELIWARIKGYAARNNTTPPFSTNKMMGLLKDACSKITKEDWVKVVEKTRKLITEDYERDIRVDTIIENEIVIQVTDSDDSSGESGSESE</sequence>
<dbReference type="InterPro" id="IPR036397">
    <property type="entry name" value="RNaseH_sf"/>
</dbReference>
<protein>
    <recommendedName>
        <fullName evidence="1">Tc1-like transposase DDE domain-containing protein</fullName>
    </recommendedName>
</protein>
<reference evidence="2 3" key="1">
    <citation type="submission" date="2023-11" db="EMBL/GenBank/DDBJ databases">
        <authorList>
            <person name="Hedman E."/>
            <person name="Englund M."/>
            <person name="Stromberg M."/>
            <person name="Nyberg Akerstrom W."/>
            <person name="Nylinder S."/>
            <person name="Jareborg N."/>
            <person name="Kallberg Y."/>
            <person name="Kronander E."/>
        </authorList>
    </citation>
    <scope>NUCLEOTIDE SEQUENCE [LARGE SCALE GENOMIC DNA]</scope>
</reference>
<dbReference type="Gene3D" id="3.30.420.10">
    <property type="entry name" value="Ribonuclease H-like superfamily/Ribonuclease H"/>
    <property type="match status" value="1"/>
</dbReference>
<dbReference type="Pfam" id="PF13358">
    <property type="entry name" value="DDE_3"/>
    <property type="match status" value="1"/>
</dbReference>
<proteinExistence type="predicted"/>
<evidence type="ECO:0000313" key="2">
    <source>
        <dbReference type="EMBL" id="CAK1590971.1"/>
    </source>
</evidence>
<dbReference type="Proteomes" id="UP001314205">
    <property type="component" value="Unassembled WGS sequence"/>
</dbReference>